<evidence type="ECO:0000313" key="2">
    <source>
        <dbReference type="Proteomes" id="UP000304953"/>
    </source>
</evidence>
<comment type="caution">
    <text evidence="1">The sequence shown here is derived from an EMBL/GenBank/DDBJ whole genome shotgun (WGS) entry which is preliminary data.</text>
</comment>
<protein>
    <submittedName>
        <fullName evidence="1">Short-chain isoprenyl diphosphate synthase</fullName>
    </submittedName>
</protein>
<evidence type="ECO:0000313" key="1">
    <source>
        <dbReference type="EMBL" id="TGY97052.1"/>
    </source>
</evidence>
<accession>A0AC61RZ70</accession>
<name>A0AC61RZ70_9FIRM</name>
<keyword evidence="2" id="KW-1185">Reference proteome</keyword>
<organism evidence="1 2">
    <name type="scientific">Petralouisia muris</name>
    <dbReference type="NCBI Taxonomy" id="3032872"/>
    <lineage>
        <taxon>Bacteria</taxon>
        <taxon>Bacillati</taxon>
        <taxon>Bacillota</taxon>
        <taxon>Clostridia</taxon>
        <taxon>Lachnospirales</taxon>
        <taxon>Lachnospiraceae</taxon>
        <taxon>Petralouisia</taxon>
    </lineage>
</organism>
<dbReference type="Proteomes" id="UP000304953">
    <property type="component" value="Unassembled WGS sequence"/>
</dbReference>
<reference evidence="1" key="1">
    <citation type="submission" date="2019-04" db="EMBL/GenBank/DDBJ databases">
        <title>Microbes associate with the intestines of laboratory mice.</title>
        <authorList>
            <person name="Navarre W."/>
            <person name="Wong E."/>
            <person name="Huang K."/>
            <person name="Tropini C."/>
            <person name="Ng K."/>
            <person name="Yu B."/>
        </authorList>
    </citation>
    <scope>NUCLEOTIDE SEQUENCE</scope>
    <source>
        <strain evidence="1">NM01_1-7b</strain>
    </source>
</reference>
<sequence>MKKRNSVSKILSFAVFILLAAGCKEEEQKISNLPLTVAETEESDSDEIEHIAAIYRDIYTEAEETDTIGSLDAMRRILIRLGEYGYSAVDSENQVNMTKPEQVMDFCKAAEEQKFAEVTILVVTDSGLRKFDLKTEAGRINVSREYYQYDENGSLQSIDTASYPADIWQFTEEGYFIFEGKYYSDINYVLTLSDKPEYTVLRVLPLDEACREWNRKYILSAGYGKNNIFLSDWSEEDFGALDLYDVFDVFYPSLYQKPVPYTADGNLNVGAVYQIPEDEFEPVILAHFNIDREILRTKTVYLPENAAYEYRPRGFYEVDYSELPYPEVVDYTENQDGTITLLVNAVYPDGKTSKLFSHQTVIRPFRNEGEFGSADNAEVLLSGEERFCYVSNQVIFSTMTEGTGKGQERLSTENAHIFWWHSDRLTKEEWEEIYGGKE</sequence>
<dbReference type="EMBL" id="SRYA01000010">
    <property type="protein sequence ID" value="TGY97052.1"/>
    <property type="molecule type" value="Genomic_DNA"/>
</dbReference>
<proteinExistence type="predicted"/>
<gene>
    <name evidence="1" type="ORF">E5329_06195</name>
</gene>